<evidence type="ECO:0000313" key="3">
    <source>
        <dbReference type="Proteomes" id="UP000317178"/>
    </source>
</evidence>
<dbReference type="AlphaFoldDB" id="A0A518CTV1"/>
<gene>
    <name evidence="2" type="ORF">Pla110_44210</name>
</gene>
<proteinExistence type="predicted"/>
<evidence type="ECO:0000313" key="2">
    <source>
        <dbReference type="EMBL" id="QDU82660.1"/>
    </source>
</evidence>
<evidence type="ECO:0000256" key="1">
    <source>
        <dbReference type="SAM" id="Phobius"/>
    </source>
</evidence>
<keyword evidence="3" id="KW-1185">Reference proteome</keyword>
<dbReference type="KEGG" id="plon:Pla110_44210"/>
<sequence>MAAESDIEARMRQIGDRVTTAEGEIRRLDERETNRHAVAQGTIDRHERRIDEHEVWLDGDNQYPGIKSDLSNLKSQMQKLWWMLGAFFAAMATAVVGVLVQNFSGGD</sequence>
<feature type="transmembrane region" description="Helical" evidence="1">
    <location>
        <begin position="80"/>
        <end position="100"/>
    </location>
</feature>
<dbReference type="Proteomes" id="UP000317178">
    <property type="component" value="Chromosome"/>
</dbReference>
<keyword evidence="1" id="KW-0812">Transmembrane</keyword>
<dbReference type="RefSeq" id="WP_144999041.1">
    <property type="nucleotide sequence ID" value="NZ_CP036281.1"/>
</dbReference>
<protein>
    <submittedName>
        <fullName evidence="2">Uncharacterized protein</fullName>
    </submittedName>
</protein>
<dbReference type="EMBL" id="CP036281">
    <property type="protein sequence ID" value="QDU82660.1"/>
    <property type="molecule type" value="Genomic_DNA"/>
</dbReference>
<keyword evidence="1" id="KW-1133">Transmembrane helix</keyword>
<name>A0A518CTV1_9PLAN</name>
<keyword evidence="1" id="KW-0472">Membrane</keyword>
<organism evidence="2 3">
    <name type="scientific">Polystyrenella longa</name>
    <dbReference type="NCBI Taxonomy" id="2528007"/>
    <lineage>
        <taxon>Bacteria</taxon>
        <taxon>Pseudomonadati</taxon>
        <taxon>Planctomycetota</taxon>
        <taxon>Planctomycetia</taxon>
        <taxon>Planctomycetales</taxon>
        <taxon>Planctomycetaceae</taxon>
        <taxon>Polystyrenella</taxon>
    </lineage>
</organism>
<reference evidence="2 3" key="1">
    <citation type="submission" date="2019-02" db="EMBL/GenBank/DDBJ databases">
        <title>Deep-cultivation of Planctomycetes and their phenomic and genomic characterization uncovers novel biology.</title>
        <authorList>
            <person name="Wiegand S."/>
            <person name="Jogler M."/>
            <person name="Boedeker C."/>
            <person name="Pinto D."/>
            <person name="Vollmers J."/>
            <person name="Rivas-Marin E."/>
            <person name="Kohn T."/>
            <person name="Peeters S.H."/>
            <person name="Heuer A."/>
            <person name="Rast P."/>
            <person name="Oberbeckmann S."/>
            <person name="Bunk B."/>
            <person name="Jeske O."/>
            <person name="Meyerdierks A."/>
            <person name="Storesund J.E."/>
            <person name="Kallscheuer N."/>
            <person name="Luecker S."/>
            <person name="Lage O.M."/>
            <person name="Pohl T."/>
            <person name="Merkel B.J."/>
            <person name="Hornburger P."/>
            <person name="Mueller R.-W."/>
            <person name="Bruemmer F."/>
            <person name="Labrenz M."/>
            <person name="Spormann A.M."/>
            <person name="Op den Camp H."/>
            <person name="Overmann J."/>
            <person name="Amann R."/>
            <person name="Jetten M.S.M."/>
            <person name="Mascher T."/>
            <person name="Medema M.H."/>
            <person name="Devos D.P."/>
            <person name="Kaster A.-K."/>
            <person name="Ovreas L."/>
            <person name="Rohde M."/>
            <person name="Galperin M.Y."/>
            <person name="Jogler C."/>
        </authorList>
    </citation>
    <scope>NUCLEOTIDE SEQUENCE [LARGE SCALE GENOMIC DNA]</scope>
    <source>
        <strain evidence="2 3">Pla110</strain>
    </source>
</reference>
<accession>A0A518CTV1</accession>